<feature type="domain" description="Tyrosine-protein kinase ephrin type A/B receptor-like" evidence="2">
    <location>
        <begin position="77"/>
        <end position="125"/>
    </location>
</feature>
<sequence>MLLSNYIAFFLFFQFPFIFFFFLVQCALGTYFNGGKCTMCTAGTYQDKRGQTTCNKCPSGTSSLQGDFVCRDLCPAGTFSKDGMRPFCTLCPQGQFQDQSGQTKCAVCPQNKFTNTKLGATSCQDVKPPSQGQNGLLEISSVKKPEKWRINVDKD</sequence>
<dbReference type="InterPro" id="IPR009030">
    <property type="entry name" value="Growth_fac_rcpt_cys_sf"/>
</dbReference>
<dbReference type="OMA" id="PEKWRIN"/>
<feature type="domain" description="Tyrosine-protein kinase ephrin type A/B receptor-like" evidence="2">
    <location>
        <begin position="29"/>
        <end position="62"/>
    </location>
</feature>
<organism evidence="3 4">
    <name type="scientific">Exaiptasia diaphana</name>
    <name type="common">Tropical sea anemone</name>
    <name type="synonym">Aiptasia pulchella</name>
    <dbReference type="NCBI Taxonomy" id="2652724"/>
    <lineage>
        <taxon>Eukaryota</taxon>
        <taxon>Metazoa</taxon>
        <taxon>Cnidaria</taxon>
        <taxon>Anthozoa</taxon>
        <taxon>Hexacorallia</taxon>
        <taxon>Actiniaria</taxon>
        <taxon>Aiptasiidae</taxon>
        <taxon>Exaiptasia</taxon>
    </lineage>
</organism>
<name>A0A913X651_EXADI</name>
<proteinExistence type="predicted"/>
<dbReference type="GeneID" id="110238222"/>
<dbReference type="PANTHER" id="PTHR46967:SF1">
    <property type="entry name" value="KERATIN-ASSOCIATED PROTEIN 16-1-LIKE"/>
    <property type="match status" value="1"/>
</dbReference>
<evidence type="ECO:0000313" key="3">
    <source>
        <dbReference type="EnsemblMetazoa" id="XP_020899566.2"/>
    </source>
</evidence>
<evidence type="ECO:0000259" key="2">
    <source>
        <dbReference type="Pfam" id="PF07699"/>
    </source>
</evidence>
<dbReference type="Pfam" id="PF07699">
    <property type="entry name" value="Ephrin_rec_like"/>
    <property type="match status" value="2"/>
</dbReference>
<dbReference type="AlphaFoldDB" id="A0A913X651"/>
<dbReference type="KEGG" id="epa:110238222"/>
<feature type="transmembrane region" description="Helical" evidence="1">
    <location>
        <begin position="6"/>
        <end position="32"/>
    </location>
</feature>
<evidence type="ECO:0000313" key="4">
    <source>
        <dbReference type="Proteomes" id="UP000887567"/>
    </source>
</evidence>
<keyword evidence="4" id="KW-1185">Reference proteome</keyword>
<keyword evidence="1" id="KW-0812">Transmembrane</keyword>
<dbReference type="Proteomes" id="UP000887567">
    <property type="component" value="Unplaced"/>
</dbReference>
<dbReference type="SUPFAM" id="SSF57184">
    <property type="entry name" value="Growth factor receptor domain"/>
    <property type="match status" value="1"/>
</dbReference>
<dbReference type="Gene3D" id="2.10.50.10">
    <property type="entry name" value="Tumor Necrosis Factor Receptor, subunit A, domain 2"/>
    <property type="match status" value="2"/>
</dbReference>
<dbReference type="SMART" id="SM01411">
    <property type="entry name" value="Ephrin_rec_like"/>
    <property type="match status" value="2"/>
</dbReference>
<dbReference type="EnsemblMetazoa" id="XM_021043907.2">
    <property type="protein sequence ID" value="XP_020899566.2"/>
    <property type="gene ID" value="LOC110238222"/>
</dbReference>
<dbReference type="OrthoDB" id="413581at2759"/>
<evidence type="ECO:0000256" key="1">
    <source>
        <dbReference type="SAM" id="Phobius"/>
    </source>
</evidence>
<reference evidence="3" key="1">
    <citation type="submission" date="2022-11" db="UniProtKB">
        <authorList>
            <consortium name="EnsemblMetazoa"/>
        </authorList>
    </citation>
    <scope>IDENTIFICATION</scope>
</reference>
<dbReference type="RefSeq" id="XP_020899566.2">
    <property type="nucleotide sequence ID" value="XM_021043907.2"/>
</dbReference>
<keyword evidence="1" id="KW-1133">Transmembrane helix</keyword>
<keyword evidence="1" id="KW-0472">Membrane</keyword>
<dbReference type="PANTHER" id="PTHR46967">
    <property type="entry name" value="INSULIN-LIKE GROWTH FACTOR BINDING PROTEIN,N-TERMINAL"/>
    <property type="match status" value="1"/>
</dbReference>
<accession>A0A913X651</accession>
<protein>
    <recommendedName>
        <fullName evidence="2">Tyrosine-protein kinase ephrin type A/B receptor-like domain-containing protein</fullName>
    </recommendedName>
</protein>
<dbReference type="InterPro" id="IPR011641">
    <property type="entry name" value="Tyr-kin_ephrin_A/B_rcpt-like"/>
</dbReference>